<protein>
    <submittedName>
        <fullName evidence="19">Formamidopyrimidine-DNA glycosylase</fullName>
    </submittedName>
</protein>
<comment type="catalytic activity">
    <reaction evidence="15">
        <text>2'-deoxyribonucleotide-(2'-deoxyribose 5'-phosphate)-2'-deoxyribonucleotide-DNA = a 3'-end 2'-deoxyribonucleotide-(2,3-dehydro-2,3-deoxyribose 5'-phosphate)-DNA + a 5'-end 5'-phospho-2'-deoxyribonucleoside-DNA + H(+)</text>
        <dbReference type="Rhea" id="RHEA:66592"/>
        <dbReference type="Rhea" id="RHEA-COMP:13180"/>
        <dbReference type="Rhea" id="RHEA-COMP:16897"/>
        <dbReference type="Rhea" id="RHEA-COMP:17067"/>
        <dbReference type="ChEBI" id="CHEBI:15378"/>
        <dbReference type="ChEBI" id="CHEBI:136412"/>
        <dbReference type="ChEBI" id="CHEBI:157695"/>
        <dbReference type="ChEBI" id="CHEBI:167181"/>
        <dbReference type="EC" id="4.2.99.18"/>
    </reaction>
</comment>
<dbReference type="InterPro" id="IPR020629">
    <property type="entry name" value="FPG_Glyclase"/>
</dbReference>
<evidence type="ECO:0000256" key="4">
    <source>
        <dbReference type="ARBA" id="ARBA00011245"/>
    </source>
</evidence>
<dbReference type="PATRIC" id="fig|1618376.3.peg.372"/>
<dbReference type="SUPFAM" id="SSF46946">
    <property type="entry name" value="S13-like H2TH domain"/>
    <property type="match status" value="1"/>
</dbReference>
<dbReference type="InterPro" id="IPR010979">
    <property type="entry name" value="Ribosomal_uS13-like_H2TH"/>
</dbReference>
<dbReference type="SUPFAM" id="SSF57716">
    <property type="entry name" value="Glucocorticoid receptor-like (DNA-binding domain)"/>
    <property type="match status" value="1"/>
</dbReference>
<evidence type="ECO:0000256" key="1">
    <source>
        <dbReference type="ARBA" id="ARBA00001668"/>
    </source>
</evidence>
<dbReference type="Gene3D" id="3.20.190.10">
    <property type="entry name" value="MutM-like, N-terminal"/>
    <property type="match status" value="1"/>
</dbReference>
<keyword evidence="13" id="KW-0511">Multifunctional enzyme</keyword>
<keyword evidence="9" id="KW-0862">Zinc</keyword>
<dbReference type="GO" id="GO:0008270">
    <property type="term" value="F:zinc ion binding"/>
    <property type="evidence" value="ECO:0007669"/>
    <property type="project" value="UniProtKB-KW"/>
</dbReference>
<evidence type="ECO:0000256" key="16">
    <source>
        <dbReference type="PROSITE-ProRule" id="PRU00391"/>
    </source>
</evidence>
<dbReference type="Pfam" id="PF01149">
    <property type="entry name" value="Fapy_DNA_glyco"/>
    <property type="match status" value="1"/>
</dbReference>
<dbReference type="EMBL" id="LCHN01000011">
    <property type="protein sequence ID" value="KKT35773.1"/>
    <property type="molecule type" value="Genomic_DNA"/>
</dbReference>
<keyword evidence="5" id="KW-0479">Metal-binding</keyword>
<dbReference type="Pfam" id="PF06827">
    <property type="entry name" value="zf-FPG_IleRS"/>
    <property type="match status" value="1"/>
</dbReference>
<evidence type="ECO:0000313" key="19">
    <source>
        <dbReference type="EMBL" id="KKT35773.1"/>
    </source>
</evidence>
<keyword evidence="12" id="KW-0456">Lyase</keyword>
<keyword evidence="11" id="KW-0234">DNA repair</keyword>
<dbReference type="PROSITE" id="PS51068">
    <property type="entry name" value="FPG_CAT"/>
    <property type="match status" value="1"/>
</dbReference>
<evidence type="ECO:0000256" key="5">
    <source>
        <dbReference type="ARBA" id="ARBA00022723"/>
    </source>
</evidence>
<dbReference type="InterPro" id="IPR000214">
    <property type="entry name" value="Znf_DNA_glyclase/AP_lyase"/>
</dbReference>
<evidence type="ECO:0000256" key="11">
    <source>
        <dbReference type="ARBA" id="ARBA00023204"/>
    </source>
</evidence>
<dbReference type="PROSITE" id="PS51066">
    <property type="entry name" value="ZF_FPG_2"/>
    <property type="match status" value="1"/>
</dbReference>
<dbReference type="GO" id="GO:0034039">
    <property type="term" value="F:8-oxo-7,8-dihydroguanine DNA N-glycosylase activity"/>
    <property type="evidence" value="ECO:0007669"/>
    <property type="project" value="TreeGrafter"/>
</dbReference>
<evidence type="ECO:0000256" key="2">
    <source>
        <dbReference type="ARBA" id="ARBA00001947"/>
    </source>
</evidence>
<evidence type="ECO:0000256" key="15">
    <source>
        <dbReference type="ARBA" id="ARBA00044632"/>
    </source>
</evidence>
<evidence type="ECO:0000256" key="3">
    <source>
        <dbReference type="ARBA" id="ARBA00009409"/>
    </source>
</evidence>
<sequence>MPELPEVETIRKQLDTELSGKKILKVSVLREKSFSGEPTKLIGKVVDQVGRKSKVIEVNFKNWNSLVIIHLKMTGQLVYLSKNMRIAGGHPTADWVNELPSSHTRVIWDFADGSKLFFNDMRVFGWMKVINSEQYEKEIRKQVPDVIDKEFDFSYLKSVLGKSRRAVKLVLTDQEKMGGMGNIYANDALYLSKINPTRGANSLDDTEIKQLHKAMVEVIKKGIKYGGSSASDEKFVDTKGQMGRYQEHFLVYERAGYPCKRDGELIKRMKLGGRSTYYCPKCQE</sequence>
<evidence type="ECO:0000256" key="10">
    <source>
        <dbReference type="ARBA" id="ARBA00023125"/>
    </source>
</evidence>
<dbReference type="PANTHER" id="PTHR22993">
    <property type="entry name" value="FORMAMIDOPYRIMIDINE-DNA GLYCOSYLASE"/>
    <property type="match status" value="1"/>
</dbReference>
<dbReference type="PANTHER" id="PTHR22993:SF9">
    <property type="entry name" value="FORMAMIDOPYRIMIDINE-DNA GLYCOSYLASE"/>
    <property type="match status" value="1"/>
</dbReference>
<comment type="cofactor">
    <cofactor evidence="2">
        <name>Zn(2+)</name>
        <dbReference type="ChEBI" id="CHEBI:29105"/>
    </cofactor>
</comment>
<organism evidence="19 20">
    <name type="scientific">Candidatus Collierbacteria bacterium GW2011_GWA1_44_12</name>
    <dbReference type="NCBI Taxonomy" id="1618376"/>
    <lineage>
        <taxon>Bacteria</taxon>
        <taxon>Candidatus Collieribacteriota</taxon>
    </lineage>
</organism>
<dbReference type="Gene3D" id="1.10.8.50">
    <property type="match status" value="1"/>
</dbReference>
<evidence type="ECO:0000256" key="12">
    <source>
        <dbReference type="ARBA" id="ARBA00023239"/>
    </source>
</evidence>
<dbReference type="Proteomes" id="UP000034069">
    <property type="component" value="Unassembled WGS sequence"/>
</dbReference>
<accession>A0A0G1GN36</accession>
<name>A0A0G1GN36_9BACT</name>
<dbReference type="Pfam" id="PF06831">
    <property type="entry name" value="H2TH"/>
    <property type="match status" value="1"/>
</dbReference>
<evidence type="ECO:0000256" key="8">
    <source>
        <dbReference type="ARBA" id="ARBA00022801"/>
    </source>
</evidence>
<evidence type="ECO:0000256" key="7">
    <source>
        <dbReference type="ARBA" id="ARBA00022771"/>
    </source>
</evidence>
<dbReference type="InterPro" id="IPR015886">
    <property type="entry name" value="H2TH_FPG"/>
</dbReference>
<evidence type="ECO:0000259" key="17">
    <source>
        <dbReference type="PROSITE" id="PS51066"/>
    </source>
</evidence>
<dbReference type="InterPro" id="IPR010663">
    <property type="entry name" value="Znf_FPG/IleRS"/>
</dbReference>
<reference evidence="19 20" key="1">
    <citation type="journal article" date="2015" name="Nature">
        <title>rRNA introns, odd ribosomes, and small enigmatic genomes across a large radiation of phyla.</title>
        <authorList>
            <person name="Brown C.T."/>
            <person name="Hug L.A."/>
            <person name="Thomas B.C."/>
            <person name="Sharon I."/>
            <person name="Castelle C.J."/>
            <person name="Singh A."/>
            <person name="Wilkins M.J."/>
            <person name="Williams K.H."/>
            <person name="Banfield J.F."/>
        </authorList>
    </citation>
    <scope>NUCLEOTIDE SEQUENCE [LARGE SCALE GENOMIC DNA]</scope>
</reference>
<keyword evidence="7 16" id="KW-0863">Zinc-finger</keyword>
<dbReference type="SMART" id="SM00898">
    <property type="entry name" value="Fapy_DNA_glyco"/>
    <property type="match status" value="1"/>
</dbReference>
<dbReference type="SUPFAM" id="SSF81624">
    <property type="entry name" value="N-terminal domain of MutM-like DNA repair proteins"/>
    <property type="match status" value="1"/>
</dbReference>
<evidence type="ECO:0000256" key="14">
    <source>
        <dbReference type="ARBA" id="ARBA00023295"/>
    </source>
</evidence>
<dbReference type="GO" id="GO:0003684">
    <property type="term" value="F:damaged DNA binding"/>
    <property type="evidence" value="ECO:0007669"/>
    <property type="project" value="InterPro"/>
</dbReference>
<evidence type="ECO:0000256" key="6">
    <source>
        <dbReference type="ARBA" id="ARBA00022763"/>
    </source>
</evidence>
<dbReference type="SMART" id="SM01232">
    <property type="entry name" value="H2TH"/>
    <property type="match status" value="1"/>
</dbReference>
<comment type="caution">
    <text evidence="19">The sequence shown here is derived from an EMBL/GenBank/DDBJ whole genome shotgun (WGS) entry which is preliminary data.</text>
</comment>
<keyword evidence="6" id="KW-0227">DNA damage</keyword>
<gene>
    <name evidence="19" type="ORF">UW23_C0011G0010</name>
</gene>
<dbReference type="AlphaFoldDB" id="A0A0G1GN36"/>
<dbReference type="InterPro" id="IPR012319">
    <property type="entry name" value="FPG_cat"/>
</dbReference>
<feature type="domain" description="Formamidopyrimidine-DNA glycosylase catalytic" evidence="18">
    <location>
        <begin position="2"/>
        <end position="125"/>
    </location>
</feature>
<evidence type="ECO:0000259" key="18">
    <source>
        <dbReference type="PROSITE" id="PS51068"/>
    </source>
</evidence>
<dbReference type="InterPro" id="IPR035937">
    <property type="entry name" value="FPG_N"/>
</dbReference>
<proteinExistence type="inferred from homology"/>
<dbReference type="FunFam" id="1.10.8.50:FF:000003">
    <property type="entry name" value="Formamidopyrimidine-DNA glycosylase"/>
    <property type="match status" value="1"/>
</dbReference>
<keyword evidence="14" id="KW-0326">Glycosidase</keyword>
<comment type="subunit">
    <text evidence="4">Monomer.</text>
</comment>
<dbReference type="NCBIfam" id="NF002211">
    <property type="entry name" value="PRK01103.1"/>
    <property type="match status" value="1"/>
</dbReference>
<comment type="similarity">
    <text evidence="3">Belongs to the FPG family.</text>
</comment>
<dbReference type="CDD" id="cd08966">
    <property type="entry name" value="EcFpg-like_N"/>
    <property type="match status" value="1"/>
</dbReference>
<evidence type="ECO:0000256" key="9">
    <source>
        <dbReference type="ARBA" id="ARBA00022833"/>
    </source>
</evidence>
<comment type="catalytic activity">
    <reaction evidence="1">
        <text>Hydrolysis of DNA containing ring-opened 7-methylguanine residues, releasing 2,6-diamino-4-hydroxy-5-(N-methyl)formamidopyrimidine.</text>
        <dbReference type="EC" id="3.2.2.23"/>
    </reaction>
</comment>
<keyword evidence="10" id="KW-0238">DNA-binding</keyword>
<dbReference type="NCBIfam" id="TIGR00577">
    <property type="entry name" value="fpg"/>
    <property type="match status" value="1"/>
</dbReference>
<evidence type="ECO:0000256" key="13">
    <source>
        <dbReference type="ARBA" id="ARBA00023268"/>
    </source>
</evidence>
<keyword evidence="8" id="KW-0378">Hydrolase</keyword>
<dbReference type="GO" id="GO:0140078">
    <property type="term" value="F:class I DNA-(apurinic or apyrimidinic site) endonuclease activity"/>
    <property type="evidence" value="ECO:0007669"/>
    <property type="project" value="UniProtKB-EC"/>
</dbReference>
<dbReference type="GO" id="GO:0006284">
    <property type="term" value="P:base-excision repair"/>
    <property type="evidence" value="ECO:0007669"/>
    <property type="project" value="InterPro"/>
</dbReference>
<feature type="domain" description="FPG-type" evidence="17">
    <location>
        <begin position="250"/>
        <end position="284"/>
    </location>
</feature>
<evidence type="ECO:0000313" key="20">
    <source>
        <dbReference type="Proteomes" id="UP000034069"/>
    </source>
</evidence>